<proteinExistence type="predicted"/>
<dbReference type="RefSeq" id="WP_065391983.1">
    <property type="nucleotide sequence ID" value="NZ_CAWMQN010000088.1"/>
</dbReference>
<dbReference type="EMBL" id="LOIC01000088">
    <property type="protein sequence ID" value="OCA53092.1"/>
    <property type="molecule type" value="Genomic_DNA"/>
</dbReference>
<accession>A0A1B8YDH4</accession>
<reference evidence="2" key="1">
    <citation type="submission" date="2015-11" db="EMBL/GenBank/DDBJ databases">
        <authorList>
            <person name="Tobias N.J."/>
            <person name="Mishra B."/>
            <person name="Gupta D.K."/>
            <person name="Thines M."/>
            <person name="Stinear T.P."/>
            <person name="Bode H.B."/>
        </authorList>
    </citation>
    <scope>NUCLEOTIDE SEQUENCE [LARGE SCALE GENOMIC DNA]</scope>
    <source>
        <strain evidence="2">PB45.5</strain>
    </source>
</reference>
<evidence type="ECO:0000313" key="1">
    <source>
        <dbReference type="EMBL" id="OCA53092.1"/>
    </source>
</evidence>
<organism evidence="1 2">
    <name type="scientific">Photorhabdus namnaonensis</name>
    <dbReference type="NCBI Taxonomy" id="1851568"/>
    <lineage>
        <taxon>Bacteria</taxon>
        <taxon>Pseudomonadati</taxon>
        <taxon>Pseudomonadota</taxon>
        <taxon>Gammaproteobacteria</taxon>
        <taxon>Enterobacterales</taxon>
        <taxon>Morganellaceae</taxon>
        <taxon>Photorhabdus</taxon>
    </lineage>
</organism>
<protein>
    <submittedName>
        <fullName evidence="1">Uncharacterized protein</fullName>
    </submittedName>
</protein>
<sequence length="1211" mass="141027">MNNRDRLFPIIKDDIAFDTLLTQAKTVIEQQSGQCWNDMGENDPGITLLEACCYGASDLAYRHSLPLKDLLTPKQEERTPGDGIFPKEFGPQQILTCGPITEEDYRRALLDLHSNDKIDGYFFFNDVQLIREPKNQRYTYWYNKQKRQYSFIENQSSSTEDPFYSIADQHSDTQQLKLTLRGNYWLYLLPSRETQANNTLAQTKLKTFLKDNRNLGESVSKIIWLEPVDLSLKIDIQLDDDVKDIADIFAKVYKTAEQMVLEKPQRYTTQAMKEMGYNNEEIFNGPYLHHGWLPQLPSIKNYTESRKLNLSPLVNQLLDIKGIKNITQLTLDKHDEKISKLLDDNWSWEIAQGYYPRLWGDDPLKLITSPDSPLTITAKGGVKVKVSKQDIKNKIIPEPLTDIQPELMNWGKHRKVLDYYPVSNKLPACYGLQTNTQQQIQLHQFILPFEQMLANNCAELSLLPKLLAFKQRGNTVYGTQWPFKENSVGQNVHKSIKSNLINEANNEAKIDNNDENYAKELVILDYLLRYFGVQRATPPLPPSSQLSDSKESQQDFLSTQREYLAQQSNLAYQRNNIRIDKVSALQKRIAARLGLGGECFSETPELDKLPFYLIEHRQLLPVKPDEKFNEKQTPNNLEIQDNEVKITHNGIANQIKQDQLINLSFSERDEYENTKTFTLQNQMITQVTGDTFTLNINNSSDLENNKDKIKTAFEQGNLLWQNSPIWMKDMDYQLVYANKLHKDNERWITINDESYFPAMIEKNDEITLKINPDYKLNTYIEKFDHDKKQILLKRESGSKNYFPLKEAVSLYYWSHNDYLNRKNELIYAGDTPSNNEEDERWIALNDEDDFESIFNHTISTINFSYKCNMKIKEFNYGSKKILIKKDPDSKSNFPNKDEASMYSWHTDKTSIDNELIYSSDIPLNTGEDERWITVSDAYNFQLIFERNSKEIILELISNYKPNAYIEKFDYDKKQILLKINPYSKSNFPQNEMASLYSWHIVYPYGEIDRENELVYTSDIPSNTGEDERWISVSDEDYFNKVFNEGKIYRKVILKTNTDYTFNSYIKEFDPIEKQILLGKKSTTTNDFPIKEIASLCYWHFSGERYAKADHFSFMVSVVLNRELIGSREVDLDKLESWVKAEILAELPAHISLVIHWLSPEHFEKFASIYKHWQNSGAPLGDQAYKILETLTLGKQPATSIDTITDYTIDAQ</sequence>
<comment type="caution">
    <text evidence="1">The sequence shown here is derived from an EMBL/GenBank/DDBJ whole genome shotgun (WGS) entry which is preliminary data.</text>
</comment>
<gene>
    <name evidence="1" type="ORF">Phpb_04144</name>
</gene>
<name>A0A1B8YDH4_9GAMM</name>
<dbReference type="PATRIC" id="fig|29488.15.peg.4561"/>
<dbReference type="AlphaFoldDB" id="A0A1B8YDH4"/>
<dbReference type="Proteomes" id="UP000092665">
    <property type="component" value="Unassembled WGS sequence"/>
</dbReference>
<keyword evidence="2" id="KW-1185">Reference proteome</keyword>
<evidence type="ECO:0000313" key="2">
    <source>
        <dbReference type="Proteomes" id="UP000092665"/>
    </source>
</evidence>